<keyword evidence="4 8" id="KW-0812">Transmembrane</keyword>
<gene>
    <name evidence="10" type="ORF">A3F61_00800</name>
</gene>
<sequence>MKLSFVIPAKDEEGSVEELYREISREAGKITKQFEIIFIDDGSKDKTFEILKELSQKDKNVKVVKFRGNWGKAAAFQTGFSLATGDIIFTMDSDLQDNPSEIPNFIAKLEDGYDLVSGWKKERHDPWHKVIPSRVLNWLTGKFTGVWLHDINCGFKAYRREVVENLNLYGELFRFIPVFAAKQNYRVTEIPVEHKERKFGKSKFGFERNIKGLLDLITIIFLTGYVRRPGHFFGTLGLASFFSGFLIGIYITYLRVSAGNIQGRSPLLFLGILLMVIGIQLLTTGLLAEMLLFSRQKQDYRSAIDKELGFK</sequence>
<comment type="caution">
    <text evidence="10">The sequence shown here is derived from an EMBL/GenBank/DDBJ whole genome shotgun (WGS) entry which is preliminary data.</text>
</comment>
<dbReference type="PANTHER" id="PTHR48090:SF3">
    <property type="entry name" value="UNDECAPRENYL-PHOSPHATE 4-DEOXY-4-FORMAMIDO-L-ARABINOSE TRANSFERASE"/>
    <property type="match status" value="1"/>
</dbReference>
<dbReference type="STRING" id="1797517.A3F61_00800"/>
<dbReference type="Proteomes" id="UP000178272">
    <property type="component" value="Unassembled WGS sequence"/>
</dbReference>
<dbReference type="CDD" id="cd04187">
    <property type="entry name" value="DPM1_like_bac"/>
    <property type="match status" value="1"/>
</dbReference>
<keyword evidence="1" id="KW-1003">Cell membrane</keyword>
<evidence type="ECO:0000256" key="3">
    <source>
        <dbReference type="ARBA" id="ARBA00022679"/>
    </source>
</evidence>
<keyword evidence="2" id="KW-0328">Glycosyltransferase</keyword>
<dbReference type="GO" id="GO:0005886">
    <property type="term" value="C:plasma membrane"/>
    <property type="evidence" value="ECO:0007669"/>
    <property type="project" value="TreeGrafter"/>
</dbReference>
<evidence type="ECO:0000256" key="8">
    <source>
        <dbReference type="SAM" id="Phobius"/>
    </source>
</evidence>
<name>A0A1G1VC72_9BACT</name>
<dbReference type="GO" id="GO:0099621">
    <property type="term" value="F:undecaprenyl-phosphate 4-deoxy-4-formamido-L-arabinose transferase activity"/>
    <property type="evidence" value="ECO:0007669"/>
    <property type="project" value="TreeGrafter"/>
</dbReference>
<feature type="domain" description="Glycosyltransferase 2-like" evidence="9">
    <location>
        <begin position="4"/>
        <end position="165"/>
    </location>
</feature>
<evidence type="ECO:0000256" key="6">
    <source>
        <dbReference type="ARBA" id="ARBA00022989"/>
    </source>
</evidence>
<evidence type="ECO:0000313" key="11">
    <source>
        <dbReference type="Proteomes" id="UP000178272"/>
    </source>
</evidence>
<keyword evidence="7 8" id="KW-0472">Membrane</keyword>
<dbReference type="AlphaFoldDB" id="A0A1G1VC72"/>
<dbReference type="InterPro" id="IPR050256">
    <property type="entry name" value="Glycosyltransferase_2"/>
</dbReference>
<organism evidence="10 11">
    <name type="scientific">Candidatus Blackburnbacteria bacterium RIFCSPHIGHO2_12_FULL_41_13b</name>
    <dbReference type="NCBI Taxonomy" id="1797517"/>
    <lineage>
        <taxon>Bacteria</taxon>
        <taxon>Candidatus Blackburniibacteriota</taxon>
    </lineage>
</organism>
<evidence type="ECO:0000256" key="2">
    <source>
        <dbReference type="ARBA" id="ARBA00022676"/>
    </source>
</evidence>
<keyword evidence="6 8" id="KW-1133">Transmembrane helix</keyword>
<accession>A0A1G1VC72</accession>
<keyword evidence="5" id="KW-0448">Lipopolysaccharide biosynthesis</keyword>
<proteinExistence type="predicted"/>
<keyword evidence="3 10" id="KW-0808">Transferase</keyword>
<dbReference type="GO" id="GO:0009103">
    <property type="term" value="P:lipopolysaccharide biosynthetic process"/>
    <property type="evidence" value="ECO:0007669"/>
    <property type="project" value="UniProtKB-KW"/>
</dbReference>
<reference evidence="10 11" key="1">
    <citation type="journal article" date="2016" name="Nat. Commun.">
        <title>Thousands of microbial genomes shed light on interconnected biogeochemical processes in an aquifer system.</title>
        <authorList>
            <person name="Anantharaman K."/>
            <person name="Brown C.T."/>
            <person name="Hug L.A."/>
            <person name="Sharon I."/>
            <person name="Castelle C.J."/>
            <person name="Probst A.J."/>
            <person name="Thomas B.C."/>
            <person name="Singh A."/>
            <person name="Wilkins M.J."/>
            <person name="Karaoz U."/>
            <person name="Brodie E.L."/>
            <person name="Williams K.H."/>
            <person name="Hubbard S.S."/>
            <person name="Banfield J.F."/>
        </authorList>
    </citation>
    <scope>NUCLEOTIDE SEQUENCE [LARGE SCALE GENOMIC DNA]</scope>
</reference>
<protein>
    <submittedName>
        <fullName evidence="10">Glycosyl transferase family 2</fullName>
    </submittedName>
</protein>
<evidence type="ECO:0000256" key="4">
    <source>
        <dbReference type="ARBA" id="ARBA00022692"/>
    </source>
</evidence>
<evidence type="ECO:0000259" key="9">
    <source>
        <dbReference type="Pfam" id="PF00535"/>
    </source>
</evidence>
<feature type="transmembrane region" description="Helical" evidence="8">
    <location>
        <begin position="232"/>
        <end position="254"/>
    </location>
</feature>
<dbReference type="PANTHER" id="PTHR48090">
    <property type="entry name" value="UNDECAPRENYL-PHOSPHATE 4-DEOXY-4-FORMAMIDO-L-ARABINOSE TRANSFERASE-RELATED"/>
    <property type="match status" value="1"/>
</dbReference>
<dbReference type="InterPro" id="IPR029044">
    <property type="entry name" value="Nucleotide-diphossugar_trans"/>
</dbReference>
<evidence type="ECO:0000256" key="1">
    <source>
        <dbReference type="ARBA" id="ARBA00022475"/>
    </source>
</evidence>
<dbReference type="Pfam" id="PF00535">
    <property type="entry name" value="Glycos_transf_2"/>
    <property type="match status" value="1"/>
</dbReference>
<dbReference type="Gene3D" id="3.90.550.10">
    <property type="entry name" value="Spore Coat Polysaccharide Biosynthesis Protein SpsA, Chain A"/>
    <property type="match status" value="1"/>
</dbReference>
<dbReference type="EMBL" id="MHCA01000004">
    <property type="protein sequence ID" value="OGY12941.1"/>
    <property type="molecule type" value="Genomic_DNA"/>
</dbReference>
<evidence type="ECO:0000256" key="7">
    <source>
        <dbReference type="ARBA" id="ARBA00023136"/>
    </source>
</evidence>
<evidence type="ECO:0000313" key="10">
    <source>
        <dbReference type="EMBL" id="OGY12941.1"/>
    </source>
</evidence>
<dbReference type="InterPro" id="IPR001173">
    <property type="entry name" value="Glyco_trans_2-like"/>
</dbReference>
<feature type="transmembrane region" description="Helical" evidence="8">
    <location>
        <begin position="266"/>
        <end position="288"/>
    </location>
</feature>
<evidence type="ECO:0000256" key="5">
    <source>
        <dbReference type="ARBA" id="ARBA00022985"/>
    </source>
</evidence>
<dbReference type="SUPFAM" id="SSF53448">
    <property type="entry name" value="Nucleotide-diphospho-sugar transferases"/>
    <property type="match status" value="1"/>
</dbReference>